<dbReference type="RefSeq" id="WP_190932150.1">
    <property type="nucleotide sequence ID" value="NZ_JACXJA010000061.1"/>
</dbReference>
<proteinExistence type="predicted"/>
<protein>
    <submittedName>
        <fullName evidence="2">Uncharacterized protein</fullName>
    </submittedName>
</protein>
<comment type="caution">
    <text evidence="2">The sequence shown here is derived from an EMBL/GenBank/DDBJ whole genome shotgun (WGS) entry which is preliminary data.</text>
</comment>
<organism evidence="2 3">
    <name type="scientific">Paenibacillus oceani</name>
    <dbReference type="NCBI Taxonomy" id="2772510"/>
    <lineage>
        <taxon>Bacteria</taxon>
        <taxon>Bacillati</taxon>
        <taxon>Bacillota</taxon>
        <taxon>Bacilli</taxon>
        <taxon>Bacillales</taxon>
        <taxon>Paenibacillaceae</taxon>
        <taxon>Paenibacillus</taxon>
    </lineage>
</organism>
<gene>
    <name evidence="2" type="ORF">IDH45_31670</name>
</gene>
<dbReference type="EMBL" id="JACXJA010000061">
    <property type="protein sequence ID" value="MBD2866540.1"/>
    <property type="molecule type" value="Genomic_DNA"/>
</dbReference>
<reference evidence="2" key="1">
    <citation type="submission" date="2020-09" db="EMBL/GenBank/DDBJ databases">
        <title>A novel bacterium of genus Paenibacillus, isolated from South China Sea.</title>
        <authorList>
            <person name="Huang H."/>
            <person name="Mo K."/>
            <person name="Hu Y."/>
        </authorList>
    </citation>
    <scope>NUCLEOTIDE SEQUENCE</scope>
    <source>
        <strain evidence="2">IB182363</strain>
    </source>
</reference>
<dbReference type="Proteomes" id="UP000639396">
    <property type="component" value="Unassembled WGS sequence"/>
</dbReference>
<accession>A0A927H362</accession>
<evidence type="ECO:0000313" key="3">
    <source>
        <dbReference type="Proteomes" id="UP000639396"/>
    </source>
</evidence>
<dbReference type="AlphaFoldDB" id="A0A927H362"/>
<feature type="compositionally biased region" description="Basic and acidic residues" evidence="1">
    <location>
        <begin position="1"/>
        <end position="19"/>
    </location>
</feature>
<evidence type="ECO:0000313" key="2">
    <source>
        <dbReference type="EMBL" id="MBD2866540.1"/>
    </source>
</evidence>
<name>A0A927H362_9BACL</name>
<keyword evidence="3" id="KW-1185">Reference proteome</keyword>
<sequence>MWYIKDVERKTKESEKQAGDTHNASSKPITGEKSAQERKMRHAALETGHASIPIQPTAKTNR</sequence>
<feature type="region of interest" description="Disordered" evidence="1">
    <location>
        <begin position="1"/>
        <end position="62"/>
    </location>
</feature>
<evidence type="ECO:0000256" key="1">
    <source>
        <dbReference type="SAM" id="MobiDB-lite"/>
    </source>
</evidence>